<dbReference type="InterPro" id="IPR029751">
    <property type="entry name" value="Ribosomal_L25_dom"/>
</dbReference>
<evidence type="ECO:0000256" key="2">
    <source>
        <dbReference type="ARBA" id="ARBA00022884"/>
    </source>
</evidence>
<evidence type="ECO:0000256" key="3">
    <source>
        <dbReference type="ARBA" id="ARBA00022980"/>
    </source>
</evidence>
<keyword evidence="4" id="KW-0687">Ribonucleoprotein</keyword>
<dbReference type="HAMAP" id="MF_01334">
    <property type="entry name" value="Ribosomal_bL25_CTC"/>
    <property type="match status" value="1"/>
</dbReference>
<dbReference type="EnsemblProtists" id="PYU1_T004361">
    <property type="protein sequence ID" value="PYU1_T004361"/>
    <property type="gene ID" value="PYU1_G004351"/>
</dbReference>
<dbReference type="InterPro" id="IPR037121">
    <property type="entry name" value="Ribosomal_bL25_C"/>
</dbReference>
<evidence type="ECO:0000259" key="5">
    <source>
        <dbReference type="Pfam" id="PF01386"/>
    </source>
</evidence>
<protein>
    <submittedName>
        <fullName evidence="7">Uncharacterized protein</fullName>
    </submittedName>
</protein>
<dbReference type="Pfam" id="PF14693">
    <property type="entry name" value="Ribosomal_TL5_C"/>
    <property type="match status" value="1"/>
</dbReference>
<evidence type="ECO:0000313" key="8">
    <source>
        <dbReference type="Proteomes" id="UP000019132"/>
    </source>
</evidence>
<evidence type="ECO:0000256" key="4">
    <source>
        <dbReference type="ARBA" id="ARBA00023274"/>
    </source>
</evidence>
<dbReference type="InterPro" id="IPR011035">
    <property type="entry name" value="Ribosomal_bL25/Gln-tRNA_synth"/>
</dbReference>
<evidence type="ECO:0000259" key="6">
    <source>
        <dbReference type="Pfam" id="PF14693"/>
    </source>
</evidence>
<proteinExistence type="inferred from homology"/>
<dbReference type="HOGENOM" id="CLU_075939_0_0_1"/>
<dbReference type="PANTHER" id="PTHR33284:SF1">
    <property type="entry name" value="RIBOSOMAL PROTEIN L25_GLN-TRNA SYNTHETASE, ANTI-CODON-BINDING DOMAIN-CONTAINING PROTEIN"/>
    <property type="match status" value="1"/>
</dbReference>
<dbReference type="VEuPathDB" id="FungiDB:PYU1_G004351"/>
<dbReference type="InterPro" id="IPR020057">
    <property type="entry name" value="Ribosomal_bL25_b-dom"/>
</dbReference>
<dbReference type="EMBL" id="GL376631">
    <property type="status" value="NOT_ANNOTATED_CDS"/>
    <property type="molecule type" value="Genomic_DNA"/>
</dbReference>
<dbReference type="NCBIfam" id="TIGR00731">
    <property type="entry name" value="bL25_bact_ctc"/>
    <property type="match status" value="1"/>
</dbReference>
<dbReference type="InterPro" id="IPR020056">
    <property type="entry name" value="Rbsml_bL25/Gln-tRNA_synth_N"/>
</dbReference>
<dbReference type="CDD" id="cd00495">
    <property type="entry name" value="Ribosomal_L25_TL5_CTC"/>
    <property type="match status" value="1"/>
</dbReference>
<name>K3WHB9_GLOUD</name>
<accession>K3WHB9</accession>
<dbReference type="PANTHER" id="PTHR33284">
    <property type="entry name" value="RIBOSOMAL PROTEIN L25/GLN-TRNA SYNTHETASE, ANTI-CODON-BINDING DOMAIN-CONTAINING PROTEIN"/>
    <property type="match status" value="1"/>
</dbReference>
<keyword evidence="2" id="KW-0694">RNA-binding</keyword>
<feature type="domain" description="Large ribosomal subunit protein bL25 L25" evidence="5">
    <location>
        <begin position="33"/>
        <end position="128"/>
    </location>
</feature>
<dbReference type="OMA" id="MWIHRPL"/>
<dbReference type="InterPro" id="IPR001021">
    <property type="entry name" value="Ribosomal_bL25_long"/>
</dbReference>
<dbReference type="Gene3D" id="2.40.240.10">
    <property type="entry name" value="Ribosomal Protein L25, Chain P"/>
    <property type="match status" value="1"/>
</dbReference>
<organism evidence="7 8">
    <name type="scientific">Globisporangium ultimum (strain ATCC 200006 / CBS 805.95 / DAOM BR144)</name>
    <name type="common">Pythium ultimum</name>
    <dbReference type="NCBI Taxonomy" id="431595"/>
    <lineage>
        <taxon>Eukaryota</taxon>
        <taxon>Sar</taxon>
        <taxon>Stramenopiles</taxon>
        <taxon>Oomycota</taxon>
        <taxon>Peronosporomycetes</taxon>
        <taxon>Pythiales</taxon>
        <taxon>Pythiaceae</taxon>
        <taxon>Globisporangium</taxon>
    </lineage>
</organism>
<dbReference type="InterPro" id="IPR020930">
    <property type="entry name" value="Ribosomal_uL5_bac-type"/>
</dbReference>
<dbReference type="Gene3D" id="2.170.120.20">
    <property type="entry name" value="Ribosomal protein L25, beta domain"/>
    <property type="match status" value="1"/>
</dbReference>
<reference evidence="7" key="3">
    <citation type="submission" date="2015-02" db="UniProtKB">
        <authorList>
            <consortium name="EnsemblProtists"/>
        </authorList>
    </citation>
    <scope>IDENTIFICATION</scope>
    <source>
        <strain evidence="7">DAOM BR144</strain>
    </source>
</reference>
<dbReference type="eggNOG" id="ENOG502QPTI">
    <property type="taxonomic scope" value="Eukaryota"/>
</dbReference>
<dbReference type="GO" id="GO:0022625">
    <property type="term" value="C:cytosolic large ribosomal subunit"/>
    <property type="evidence" value="ECO:0007669"/>
    <property type="project" value="TreeGrafter"/>
</dbReference>
<sequence>MLALQRHAARSTARAALFSTAAAAAHESANIPLRVELREAEGSRAARRLRKQGFLPGILYGEGADGATDKVLVSLETRTFEKLHRKLWTSVENQVFDVQVGDNTKSVKAYMRDVQLDPVTDIPLAVNFMRFKPGRKLSIPITYLNEEGSPGLKRGGYINHIHHELDCFIYTGDVPTTLQIDVNGLHVGDKIYLDAIKFPEGIVAAIPAGSMVSKIAGRRGLIPRAEPVAAKVEEVVQQEEDNDEEFDEWNDIF</sequence>
<keyword evidence="1" id="KW-0699">rRNA-binding</keyword>
<dbReference type="GO" id="GO:0006412">
    <property type="term" value="P:translation"/>
    <property type="evidence" value="ECO:0007669"/>
    <property type="project" value="InterPro"/>
</dbReference>
<keyword evidence="3" id="KW-0689">Ribosomal protein</keyword>
<dbReference type="GO" id="GO:0003735">
    <property type="term" value="F:structural constituent of ribosome"/>
    <property type="evidence" value="ECO:0007669"/>
    <property type="project" value="InterPro"/>
</dbReference>
<reference evidence="8" key="1">
    <citation type="journal article" date="2010" name="Genome Biol.">
        <title>Genome sequence of the necrotrophic plant pathogen Pythium ultimum reveals original pathogenicity mechanisms and effector repertoire.</title>
        <authorList>
            <person name="Levesque C.A."/>
            <person name="Brouwer H."/>
            <person name="Cano L."/>
            <person name="Hamilton J.P."/>
            <person name="Holt C."/>
            <person name="Huitema E."/>
            <person name="Raffaele S."/>
            <person name="Robideau G.P."/>
            <person name="Thines M."/>
            <person name="Win J."/>
            <person name="Zerillo M.M."/>
            <person name="Beakes G.W."/>
            <person name="Boore J.L."/>
            <person name="Busam D."/>
            <person name="Dumas B."/>
            <person name="Ferriera S."/>
            <person name="Fuerstenberg S.I."/>
            <person name="Gachon C.M."/>
            <person name="Gaulin E."/>
            <person name="Govers F."/>
            <person name="Grenville-Briggs L."/>
            <person name="Horner N."/>
            <person name="Hostetler J."/>
            <person name="Jiang R.H."/>
            <person name="Johnson J."/>
            <person name="Krajaejun T."/>
            <person name="Lin H."/>
            <person name="Meijer H.J."/>
            <person name="Moore B."/>
            <person name="Morris P."/>
            <person name="Phuntmart V."/>
            <person name="Puiu D."/>
            <person name="Shetty J."/>
            <person name="Stajich J.E."/>
            <person name="Tripathy S."/>
            <person name="Wawra S."/>
            <person name="van West P."/>
            <person name="Whitty B.R."/>
            <person name="Coutinho P.M."/>
            <person name="Henrissat B."/>
            <person name="Martin F."/>
            <person name="Thomas P.D."/>
            <person name="Tyler B.M."/>
            <person name="De Vries R.P."/>
            <person name="Kamoun S."/>
            <person name="Yandell M."/>
            <person name="Tisserat N."/>
            <person name="Buell C.R."/>
        </authorList>
    </citation>
    <scope>NUCLEOTIDE SEQUENCE</scope>
    <source>
        <strain evidence="8">DAOM:BR144</strain>
    </source>
</reference>
<dbReference type="SUPFAM" id="SSF50715">
    <property type="entry name" value="Ribosomal protein L25-like"/>
    <property type="match status" value="1"/>
</dbReference>
<evidence type="ECO:0000313" key="7">
    <source>
        <dbReference type="EnsemblProtists" id="PYU1_T004361"/>
    </source>
</evidence>
<dbReference type="InParanoid" id="K3WHB9"/>
<feature type="domain" description="Large ribosomal subunit protein bL25 beta" evidence="6">
    <location>
        <begin position="137"/>
        <end position="215"/>
    </location>
</feature>
<evidence type="ECO:0000256" key="1">
    <source>
        <dbReference type="ARBA" id="ARBA00022730"/>
    </source>
</evidence>
<dbReference type="Proteomes" id="UP000019132">
    <property type="component" value="Unassembled WGS sequence"/>
</dbReference>
<dbReference type="Pfam" id="PF01386">
    <property type="entry name" value="Ribosomal_L25p"/>
    <property type="match status" value="1"/>
</dbReference>
<dbReference type="AlphaFoldDB" id="K3WHB9"/>
<dbReference type="GO" id="GO:0008097">
    <property type="term" value="F:5S rRNA binding"/>
    <property type="evidence" value="ECO:0007669"/>
    <property type="project" value="InterPro"/>
</dbReference>
<dbReference type="STRING" id="431595.K3WHB9"/>
<keyword evidence="8" id="KW-1185">Reference proteome</keyword>
<reference evidence="8" key="2">
    <citation type="submission" date="2010-04" db="EMBL/GenBank/DDBJ databases">
        <authorList>
            <person name="Buell R."/>
            <person name="Hamilton J."/>
            <person name="Hostetler J."/>
        </authorList>
    </citation>
    <scope>NUCLEOTIDE SEQUENCE [LARGE SCALE GENOMIC DNA]</scope>
    <source>
        <strain evidence="8">DAOM:BR144</strain>
    </source>
</reference>